<keyword evidence="7" id="KW-1185">Reference proteome</keyword>
<comment type="similarity">
    <text evidence="4">Belongs to the carotenoid/retinoid oxidoreductase family.</text>
</comment>
<evidence type="ECO:0000256" key="3">
    <source>
        <dbReference type="ARBA" id="ARBA00023002"/>
    </source>
</evidence>
<dbReference type="SUPFAM" id="SSF51905">
    <property type="entry name" value="FAD/NAD(P)-binding domain"/>
    <property type="match status" value="1"/>
</dbReference>
<proteinExistence type="inferred from homology"/>
<gene>
    <name evidence="6" type="ORF">DFR75_107161</name>
</gene>
<organism evidence="6 7">
    <name type="scientific">Nocardia ignorata</name>
    <dbReference type="NCBI Taxonomy" id="145285"/>
    <lineage>
        <taxon>Bacteria</taxon>
        <taxon>Bacillati</taxon>
        <taxon>Actinomycetota</taxon>
        <taxon>Actinomycetes</taxon>
        <taxon>Mycobacteriales</taxon>
        <taxon>Nocardiaceae</taxon>
        <taxon>Nocardia</taxon>
    </lineage>
</organism>
<dbReference type="Gene3D" id="3.50.50.60">
    <property type="entry name" value="FAD/NAD(P)-binding domain"/>
    <property type="match status" value="2"/>
</dbReference>
<sequence length="529" mass="57022">MHRPYVLTGPRAIEKSDWKVEMRTIPGRTDEVVVVGAGLAGLAAALHLAGRGRGVTVVERDSVAGGRAGRRDIDGLMLDTGPSVLTMPDIVADTLAAVGESLDSRLDLLPVIPAYRAHFADGSGLDIHSDAAAMEESVAAFAGPEEVEGYRRLRAWLSELYRVEFDRFIATNADSPFSLLTPAFARLIALGGFRRLDRAVESFLTDERLRRVFTFQSLYAGVSPQRALALYAVISYMDTVGGVYFPRGGMRALPDALAAAAVDAGVRFCYDETVHDLERNGSRITAVFTEKGRRIPCDAVVLATELATAYELLDRSPRRPISWRPAPSAVVMHVGFPVGVPTAHHNLVFGAAWKQTFDELINGGELMTDPSLLVTRPTATDPALAPQGQDLFTVLAPVPNLYRSKDLDWDRRATAYSEELAAIVEDRLIPGFVRNSTIVHVDTPADWQRQGMLAGTPFSLAHTFAQTGPFRPANMPRGATNAVLAGCGTVPGVGVPTALLSGRLAADRVTGTVTTSRSSFSTVTRDGRR</sequence>
<dbReference type="Proteomes" id="UP000295087">
    <property type="component" value="Unassembled WGS sequence"/>
</dbReference>
<dbReference type="PANTHER" id="PTHR43734:SF1">
    <property type="entry name" value="PHYTOENE DESATURASE"/>
    <property type="match status" value="1"/>
</dbReference>
<comment type="pathway">
    <text evidence="1 4">Carotenoid biosynthesis.</text>
</comment>
<feature type="domain" description="Amine oxidase" evidence="5">
    <location>
        <begin position="39"/>
        <end position="509"/>
    </location>
</feature>
<dbReference type="GO" id="GO:0016491">
    <property type="term" value="F:oxidoreductase activity"/>
    <property type="evidence" value="ECO:0007669"/>
    <property type="project" value="UniProtKB-KW"/>
</dbReference>
<evidence type="ECO:0000313" key="6">
    <source>
        <dbReference type="EMBL" id="TDP31936.1"/>
    </source>
</evidence>
<dbReference type="NCBIfam" id="TIGR02734">
    <property type="entry name" value="crtI_fam"/>
    <property type="match status" value="1"/>
</dbReference>
<evidence type="ECO:0000256" key="2">
    <source>
        <dbReference type="ARBA" id="ARBA00022746"/>
    </source>
</evidence>
<evidence type="ECO:0000259" key="5">
    <source>
        <dbReference type="Pfam" id="PF01593"/>
    </source>
</evidence>
<dbReference type="PANTHER" id="PTHR43734">
    <property type="entry name" value="PHYTOENE DESATURASE"/>
    <property type="match status" value="1"/>
</dbReference>
<dbReference type="Pfam" id="PF01593">
    <property type="entry name" value="Amino_oxidase"/>
    <property type="match status" value="1"/>
</dbReference>
<keyword evidence="2 4" id="KW-0125">Carotenoid biosynthesis</keyword>
<name>A0A4R6P3X2_NOCIG</name>
<evidence type="ECO:0000256" key="1">
    <source>
        <dbReference type="ARBA" id="ARBA00004829"/>
    </source>
</evidence>
<dbReference type="InterPro" id="IPR014105">
    <property type="entry name" value="Carotenoid/retinoid_OxRdtase"/>
</dbReference>
<dbReference type="GO" id="GO:0016117">
    <property type="term" value="P:carotenoid biosynthetic process"/>
    <property type="evidence" value="ECO:0007669"/>
    <property type="project" value="UniProtKB-KW"/>
</dbReference>
<accession>A0A4R6P3X2</accession>
<evidence type="ECO:0000256" key="4">
    <source>
        <dbReference type="RuleBase" id="RU362075"/>
    </source>
</evidence>
<keyword evidence="3 4" id="KW-0560">Oxidoreductase</keyword>
<dbReference type="EMBL" id="SNXK01000007">
    <property type="protein sequence ID" value="TDP31936.1"/>
    <property type="molecule type" value="Genomic_DNA"/>
</dbReference>
<reference evidence="6 7" key="1">
    <citation type="submission" date="2019-03" db="EMBL/GenBank/DDBJ databases">
        <title>Genomic Encyclopedia of Type Strains, Phase IV (KMG-IV): sequencing the most valuable type-strain genomes for metagenomic binning, comparative biology and taxonomic classification.</title>
        <authorList>
            <person name="Goeker M."/>
        </authorList>
    </citation>
    <scope>NUCLEOTIDE SEQUENCE [LARGE SCALE GENOMIC DNA]</scope>
    <source>
        <strain evidence="6 7">DSM 44496</strain>
    </source>
</reference>
<dbReference type="InterPro" id="IPR036188">
    <property type="entry name" value="FAD/NAD-bd_sf"/>
</dbReference>
<dbReference type="AlphaFoldDB" id="A0A4R6P3X2"/>
<evidence type="ECO:0000313" key="7">
    <source>
        <dbReference type="Proteomes" id="UP000295087"/>
    </source>
</evidence>
<protein>
    <submittedName>
        <fullName evidence="6">Phytoene desaturase</fullName>
    </submittedName>
</protein>
<comment type="caution">
    <text evidence="6">The sequence shown here is derived from an EMBL/GenBank/DDBJ whole genome shotgun (WGS) entry which is preliminary data.</text>
</comment>
<dbReference type="InterPro" id="IPR002937">
    <property type="entry name" value="Amino_oxidase"/>
</dbReference>